<evidence type="ECO:0000313" key="2">
    <source>
        <dbReference type="EMBL" id="PCH37339.1"/>
    </source>
</evidence>
<dbReference type="Proteomes" id="UP000218811">
    <property type="component" value="Unassembled WGS sequence"/>
</dbReference>
<dbReference type="EMBL" id="KB467920">
    <property type="protein sequence ID" value="PCH37339.1"/>
    <property type="molecule type" value="Genomic_DNA"/>
</dbReference>
<sequence>MLLLVMFDVVWSLLTVGVRAVSATPVQAPVRMEVGFLIDMVKTLHQHLMWVQQGRNIQEAPKAWREMSTSSCFPRGPAFHEYNFGNEASCNTLWWHVLDTVSEHLEHLWPLMSAAHELPEYLKPQTDESDSSSIANGFVESTLVDHFLHKGCTESILSTLATLITDRLNMTMHNASVDLSIFYDPLSIFTGYIKRGIPRSA</sequence>
<evidence type="ECO:0000256" key="1">
    <source>
        <dbReference type="SAM" id="SignalP"/>
    </source>
</evidence>
<dbReference type="AlphaFoldDB" id="A0A2H3JF28"/>
<protein>
    <submittedName>
        <fullName evidence="2">Uncharacterized protein</fullName>
    </submittedName>
</protein>
<name>A0A2H3JF28_WOLCO</name>
<proteinExistence type="predicted"/>
<feature type="signal peptide" evidence="1">
    <location>
        <begin position="1"/>
        <end position="23"/>
    </location>
</feature>
<accession>A0A2H3JF28</accession>
<gene>
    <name evidence="2" type="ORF">WOLCODRAFT_21024</name>
</gene>
<evidence type="ECO:0000313" key="3">
    <source>
        <dbReference type="Proteomes" id="UP000218811"/>
    </source>
</evidence>
<reference evidence="2 3" key="1">
    <citation type="journal article" date="2012" name="Science">
        <title>The Paleozoic origin of enzymatic lignin decomposition reconstructed from 31 fungal genomes.</title>
        <authorList>
            <person name="Floudas D."/>
            <person name="Binder M."/>
            <person name="Riley R."/>
            <person name="Barry K."/>
            <person name="Blanchette R.A."/>
            <person name="Henrissat B."/>
            <person name="Martinez A.T."/>
            <person name="Otillar R."/>
            <person name="Spatafora J.W."/>
            <person name="Yadav J.S."/>
            <person name="Aerts A."/>
            <person name="Benoit I."/>
            <person name="Boyd A."/>
            <person name="Carlson A."/>
            <person name="Copeland A."/>
            <person name="Coutinho P.M."/>
            <person name="de Vries R.P."/>
            <person name="Ferreira P."/>
            <person name="Findley K."/>
            <person name="Foster B."/>
            <person name="Gaskell J."/>
            <person name="Glotzer D."/>
            <person name="Gorecki P."/>
            <person name="Heitman J."/>
            <person name="Hesse C."/>
            <person name="Hori C."/>
            <person name="Igarashi K."/>
            <person name="Jurgens J.A."/>
            <person name="Kallen N."/>
            <person name="Kersten P."/>
            <person name="Kohler A."/>
            <person name="Kuees U."/>
            <person name="Kumar T.K.A."/>
            <person name="Kuo A."/>
            <person name="LaButti K."/>
            <person name="Larrondo L.F."/>
            <person name="Lindquist E."/>
            <person name="Ling A."/>
            <person name="Lombard V."/>
            <person name="Lucas S."/>
            <person name="Lundell T."/>
            <person name="Martin R."/>
            <person name="McLaughlin D.J."/>
            <person name="Morgenstern I."/>
            <person name="Morin E."/>
            <person name="Murat C."/>
            <person name="Nagy L.G."/>
            <person name="Nolan M."/>
            <person name="Ohm R.A."/>
            <person name="Patyshakuliyeva A."/>
            <person name="Rokas A."/>
            <person name="Ruiz-Duenas F.J."/>
            <person name="Sabat G."/>
            <person name="Salamov A."/>
            <person name="Samejima M."/>
            <person name="Schmutz J."/>
            <person name="Slot J.C."/>
            <person name="St John F."/>
            <person name="Stenlid J."/>
            <person name="Sun H."/>
            <person name="Sun S."/>
            <person name="Syed K."/>
            <person name="Tsang A."/>
            <person name="Wiebenga A."/>
            <person name="Young D."/>
            <person name="Pisabarro A."/>
            <person name="Eastwood D.C."/>
            <person name="Martin F."/>
            <person name="Cullen D."/>
            <person name="Grigoriev I.V."/>
            <person name="Hibbett D.S."/>
        </authorList>
    </citation>
    <scope>NUCLEOTIDE SEQUENCE [LARGE SCALE GENOMIC DNA]</scope>
    <source>
        <strain evidence="2 3">MD-104</strain>
    </source>
</reference>
<organism evidence="2 3">
    <name type="scientific">Wolfiporia cocos (strain MD-104)</name>
    <name type="common">Brown rot fungus</name>
    <dbReference type="NCBI Taxonomy" id="742152"/>
    <lineage>
        <taxon>Eukaryota</taxon>
        <taxon>Fungi</taxon>
        <taxon>Dikarya</taxon>
        <taxon>Basidiomycota</taxon>
        <taxon>Agaricomycotina</taxon>
        <taxon>Agaricomycetes</taxon>
        <taxon>Polyporales</taxon>
        <taxon>Phaeolaceae</taxon>
        <taxon>Wolfiporia</taxon>
    </lineage>
</organism>
<keyword evidence="3" id="KW-1185">Reference proteome</keyword>
<feature type="chain" id="PRO_5013682290" evidence="1">
    <location>
        <begin position="24"/>
        <end position="201"/>
    </location>
</feature>
<keyword evidence="1" id="KW-0732">Signal</keyword>